<dbReference type="SMART" id="SM00710">
    <property type="entry name" value="PbH1"/>
    <property type="match status" value="5"/>
</dbReference>
<accession>A0A1H2XWW8</accession>
<gene>
    <name evidence="2" type="ORF">SAMN05444411_102577</name>
</gene>
<reference evidence="2 3" key="1">
    <citation type="submission" date="2016-10" db="EMBL/GenBank/DDBJ databases">
        <authorList>
            <person name="de Groot N.N."/>
        </authorList>
    </citation>
    <scope>NUCLEOTIDE SEQUENCE [LARGE SCALE GENOMIC DNA]</scope>
    <source>
        <strain evidence="2 3">DSM 24956</strain>
    </source>
</reference>
<keyword evidence="3" id="KW-1185">Reference proteome</keyword>
<organism evidence="2 3">
    <name type="scientific">Lutibacter oricola</name>
    <dbReference type="NCBI Taxonomy" id="762486"/>
    <lineage>
        <taxon>Bacteria</taxon>
        <taxon>Pseudomonadati</taxon>
        <taxon>Bacteroidota</taxon>
        <taxon>Flavobacteriia</taxon>
        <taxon>Flavobacteriales</taxon>
        <taxon>Flavobacteriaceae</taxon>
        <taxon>Lutibacter</taxon>
    </lineage>
</organism>
<dbReference type="InterPro" id="IPR006626">
    <property type="entry name" value="PbH1"/>
</dbReference>
<dbReference type="InterPro" id="IPR012334">
    <property type="entry name" value="Pectin_lyas_fold"/>
</dbReference>
<evidence type="ECO:0000313" key="3">
    <source>
        <dbReference type="Proteomes" id="UP000199595"/>
    </source>
</evidence>
<sequence>MHIMFVVYFKTLFMKLYLQVIFLVLIGLQITNAKTIKVSSKKGSSVEKLNKAYNEAKAGDVILIDIDIVFKNTDKHFTIKKSGITFKGKSRSNNKKYGLTKESQKNNLVVLQASFTTFENLSFSNAVNLIRVEANKQLLTNISIKNCSFSKGRYTGVDFRGDYKNILVENSNFTDCKFGVQTMDSVILNDFLVTKCVFKGGDHQISIDNAFADTNLIDHSNIIIDNCEFYVAARFNVAIANTRNAVIQNNKRMDGGLQSYSQAIHIEHDTRDLLIKHNTMRNDVGSAIIIFSTGYTGHGNGRKIPNEEKIDFGSSNITLDGNTITFSKKPAISIGYGKGFLKIKGNNTINAEDRIISGYATKKTMSIEVDNKATFNGKKYKDLTAEELAKLIVIKN</sequence>
<feature type="domain" description="Right handed beta helix" evidence="1">
    <location>
        <begin position="83"/>
        <end position="209"/>
    </location>
</feature>
<evidence type="ECO:0000313" key="2">
    <source>
        <dbReference type="EMBL" id="SDW97320.1"/>
    </source>
</evidence>
<dbReference type="Pfam" id="PF13229">
    <property type="entry name" value="Beta_helix"/>
    <property type="match status" value="1"/>
</dbReference>
<dbReference type="InterPro" id="IPR011050">
    <property type="entry name" value="Pectin_lyase_fold/virulence"/>
</dbReference>
<name>A0A1H2XWW8_9FLAO</name>
<dbReference type="Gene3D" id="2.160.20.10">
    <property type="entry name" value="Single-stranded right-handed beta-helix, Pectin lyase-like"/>
    <property type="match status" value="2"/>
</dbReference>
<protein>
    <submittedName>
        <fullName evidence="2">Right handed beta helix region</fullName>
    </submittedName>
</protein>
<dbReference type="EMBL" id="FNNJ01000002">
    <property type="protein sequence ID" value="SDW97320.1"/>
    <property type="molecule type" value="Genomic_DNA"/>
</dbReference>
<dbReference type="AlphaFoldDB" id="A0A1H2XWW8"/>
<dbReference type="SUPFAM" id="SSF51126">
    <property type="entry name" value="Pectin lyase-like"/>
    <property type="match status" value="1"/>
</dbReference>
<proteinExistence type="predicted"/>
<dbReference type="InterPro" id="IPR039448">
    <property type="entry name" value="Beta_helix"/>
</dbReference>
<dbReference type="Proteomes" id="UP000199595">
    <property type="component" value="Unassembled WGS sequence"/>
</dbReference>
<evidence type="ECO:0000259" key="1">
    <source>
        <dbReference type="Pfam" id="PF13229"/>
    </source>
</evidence>